<comment type="caution">
    <text evidence="1">The sequence shown here is derived from an EMBL/GenBank/DDBJ whole genome shotgun (WGS) entry which is preliminary data.</text>
</comment>
<reference evidence="1 2" key="1">
    <citation type="journal article" date="2014" name="Nature">
        <title>Sequential evolution of bacterial morphology by co-option of a developmental regulator.</title>
        <authorList>
            <person name="Jiang C."/>
            <person name="Brown P.J."/>
            <person name="Ducret A."/>
            <person name="Brun Y.V."/>
        </authorList>
    </citation>
    <scope>NUCLEOTIDE SEQUENCE [LARGE SCALE GENOMIC DNA]</scope>
    <source>
        <strain evidence="1 2">DSM 16100</strain>
    </source>
</reference>
<dbReference type="Proteomes" id="UP000017837">
    <property type="component" value="Unassembled WGS sequence"/>
</dbReference>
<dbReference type="PATRIC" id="fig|1121022.4.peg.2217"/>
<accession>V4RHZ7</accession>
<sequence length="85" mass="9411">MSGDRKPPWRVSNTYRHLSKSVPRELAPAELDRVFAHEAANADRRGLLVGRFIGEKPPAGMLLPLRLAVRLKPAPAQDMNQGQVS</sequence>
<dbReference type="EMBL" id="AWGB01000020">
    <property type="protein sequence ID" value="ESQ90963.1"/>
    <property type="molecule type" value="Genomic_DNA"/>
</dbReference>
<name>V4RHZ7_9CAUL</name>
<organism evidence="1 2">
    <name type="scientific">Asticcacaulis benevestitus DSM 16100 = ATCC BAA-896</name>
    <dbReference type="NCBI Taxonomy" id="1121022"/>
    <lineage>
        <taxon>Bacteria</taxon>
        <taxon>Pseudomonadati</taxon>
        <taxon>Pseudomonadota</taxon>
        <taxon>Alphaproteobacteria</taxon>
        <taxon>Caulobacterales</taxon>
        <taxon>Caulobacteraceae</taxon>
        <taxon>Asticcacaulis</taxon>
    </lineage>
</organism>
<protein>
    <submittedName>
        <fullName evidence="1">Uncharacterized protein</fullName>
    </submittedName>
</protein>
<evidence type="ECO:0000313" key="2">
    <source>
        <dbReference type="Proteomes" id="UP000017837"/>
    </source>
</evidence>
<keyword evidence="2" id="KW-1185">Reference proteome</keyword>
<dbReference type="STRING" id="1121022.GCA_000376105_02989"/>
<evidence type="ECO:0000313" key="1">
    <source>
        <dbReference type="EMBL" id="ESQ90963.1"/>
    </source>
</evidence>
<dbReference type="AlphaFoldDB" id="V4RHZ7"/>
<proteinExistence type="predicted"/>
<gene>
    <name evidence="1" type="ORF">ABENE_10965</name>
</gene>